<dbReference type="PANTHER" id="PTHR24248:SF189">
    <property type="entry name" value="ALPHA2-ADRENERGIC-LIKE OCTOPAMINE RECEPTOR, ISOFORM B"/>
    <property type="match status" value="1"/>
</dbReference>
<feature type="transmembrane region" description="Helical" evidence="12">
    <location>
        <begin position="538"/>
        <end position="562"/>
    </location>
</feature>
<sequence>MQQLSWCGTNTYPHILMPTALQKIDIDPEQQLYTSKIVDIAAAAIPLDPVWISWNKVRPRLTRAIIPKPWSLGGRFSVCQSWCCGFVTDPRPLEAATLSVVVPSHCELVRCPLTLALFQKRRWRADGLWDNNSMSWNGSDPLWDNSTGWGEPWPTAAWDDEEWVYPSGYSNVKIIITAFMVTCVMILIVVGNMLVCIAIATEKALKTVQNWFIASLAVSDFLVGLVIMPFSLANELMGYWIFGTIWCEIHSALDVLLCSASINNLCLISLDRYWSITQAVDYIKKRTPSRAIAMIIFVWLLSAVISLPPLLGWKKPNRPKDYPTCQLSDDIGYVLYSAFGSFYIPCIVMVFVYCRIFVAARARARRHVKKSHTPIPEYTNDPIKEKSTTTTTTTCTSFSNPSPPEKPQSNGGKCGRLIPPPAPQIVIDTSCEPPSNNSPSPRDLNCNSEGRCEETSKPIALLKSPEQDRRLSLLCTSNLTRSPYGSTLSLADYGRDDEDSDSKSRKRNKNSGHPGVRRAATDAEKHKRRIAKARERRATLILGLIMASFILAWLPFFVLYVLEAVCKTCSLSPTGFAVAFWLGYCNSALNPIIYTIFNRDFRRAFKKILFK</sequence>
<keyword evidence="6 10" id="KW-0297">G-protein coupled receptor</keyword>
<evidence type="ECO:0000256" key="4">
    <source>
        <dbReference type="ARBA" id="ARBA00022692"/>
    </source>
</evidence>
<feature type="region of interest" description="Disordered" evidence="11">
    <location>
        <begin position="486"/>
        <end position="528"/>
    </location>
</feature>
<feature type="transmembrane region" description="Helical" evidence="12">
    <location>
        <begin position="574"/>
        <end position="597"/>
    </location>
</feature>
<feature type="transmembrane region" description="Helical" evidence="12">
    <location>
        <begin position="252"/>
        <end position="270"/>
    </location>
</feature>
<dbReference type="PROSITE" id="PS00237">
    <property type="entry name" value="G_PROTEIN_RECEP_F1_1"/>
    <property type="match status" value="1"/>
</dbReference>
<dbReference type="Gene3D" id="1.20.1070.10">
    <property type="entry name" value="Rhodopsin 7-helix transmembrane proteins"/>
    <property type="match status" value="2"/>
</dbReference>
<comment type="similarity">
    <text evidence="2 10">Belongs to the G-protein coupled receptor 1 family.</text>
</comment>
<proteinExistence type="inferred from homology"/>
<evidence type="ECO:0000256" key="5">
    <source>
        <dbReference type="ARBA" id="ARBA00022989"/>
    </source>
</evidence>
<dbReference type="SMART" id="SM01381">
    <property type="entry name" value="7TM_GPCR_Srsx"/>
    <property type="match status" value="1"/>
</dbReference>
<feature type="transmembrane region" description="Helical" evidence="12">
    <location>
        <begin position="333"/>
        <end position="360"/>
    </location>
</feature>
<evidence type="ECO:0000256" key="7">
    <source>
        <dbReference type="ARBA" id="ARBA00023136"/>
    </source>
</evidence>
<dbReference type="EMBL" id="CP092866">
    <property type="protein sequence ID" value="UYV66852.1"/>
    <property type="molecule type" value="Genomic_DNA"/>
</dbReference>
<dbReference type="InterPro" id="IPR017452">
    <property type="entry name" value="GPCR_Rhodpsn_7TM"/>
</dbReference>
<feature type="transmembrane region" description="Helical" evidence="12">
    <location>
        <begin position="211"/>
        <end position="232"/>
    </location>
</feature>
<dbReference type="InterPro" id="IPR000276">
    <property type="entry name" value="GPCR_Rhodpsn"/>
</dbReference>
<evidence type="ECO:0000313" key="14">
    <source>
        <dbReference type="EMBL" id="UYV66852.1"/>
    </source>
</evidence>
<evidence type="ECO:0000256" key="3">
    <source>
        <dbReference type="ARBA" id="ARBA00022475"/>
    </source>
</evidence>
<keyword evidence="8 10" id="KW-0675">Receptor</keyword>
<evidence type="ECO:0000256" key="12">
    <source>
        <dbReference type="SAM" id="Phobius"/>
    </source>
</evidence>
<organism evidence="14 15">
    <name type="scientific">Cordylochernes scorpioides</name>
    <dbReference type="NCBI Taxonomy" id="51811"/>
    <lineage>
        <taxon>Eukaryota</taxon>
        <taxon>Metazoa</taxon>
        <taxon>Ecdysozoa</taxon>
        <taxon>Arthropoda</taxon>
        <taxon>Chelicerata</taxon>
        <taxon>Arachnida</taxon>
        <taxon>Pseudoscorpiones</taxon>
        <taxon>Cheliferoidea</taxon>
        <taxon>Chernetidae</taxon>
        <taxon>Cordylochernes</taxon>
    </lineage>
</organism>
<evidence type="ECO:0000256" key="2">
    <source>
        <dbReference type="ARBA" id="ARBA00010663"/>
    </source>
</evidence>
<keyword evidence="9 10" id="KW-0807">Transducer</keyword>
<dbReference type="PROSITE" id="PS50262">
    <property type="entry name" value="G_PROTEIN_RECEP_F1_2"/>
    <property type="match status" value="1"/>
</dbReference>
<keyword evidence="3" id="KW-1003">Cell membrane</keyword>
<evidence type="ECO:0000256" key="8">
    <source>
        <dbReference type="ARBA" id="ARBA00023170"/>
    </source>
</evidence>
<dbReference type="SUPFAM" id="SSF81321">
    <property type="entry name" value="Family A G protein-coupled receptor-like"/>
    <property type="match status" value="1"/>
</dbReference>
<keyword evidence="5 12" id="KW-1133">Transmembrane helix</keyword>
<dbReference type="InterPro" id="IPR002233">
    <property type="entry name" value="ADR_fam"/>
</dbReference>
<name>A0ABY6KDD0_9ARAC</name>
<dbReference type="Proteomes" id="UP001235939">
    <property type="component" value="Chromosome 04"/>
</dbReference>
<comment type="subcellular location">
    <subcellularLocation>
        <location evidence="1">Cell membrane</location>
        <topology evidence="1">Multi-pass membrane protein</topology>
    </subcellularLocation>
</comment>
<reference evidence="14 15" key="1">
    <citation type="submission" date="2022-01" db="EMBL/GenBank/DDBJ databases">
        <title>A chromosomal length assembly of Cordylochernes scorpioides.</title>
        <authorList>
            <person name="Zeh D."/>
            <person name="Zeh J."/>
        </authorList>
    </citation>
    <scope>NUCLEOTIDE SEQUENCE [LARGE SCALE GENOMIC DNA]</scope>
    <source>
        <strain evidence="14">IN4F17</strain>
        <tissue evidence="14">Whole Body</tissue>
    </source>
</reference>
<feature type="transmembrane region" description="Helical" evidence="12">
    <location>
        <begin position="291"/>
        <end position="313"/>
    </location>
</feature>
<keyword evidence="4 10" id="KW-0812">Transmembrane</keyword>
<evidence type="ECO:0000313" key="15">
    <source>
        <dbReference type="Proteomes" id="UP001235939"/>
    </source>
</evidence>
<evidence type="ECO:0000256" key="6">
    <source>
        <dbReference type="ARBA" id="ARBA00023040"/>
    </source>
</evidence>
<dbReference type="CDD" id="cd15059">
    <property type="entry name" value="7tmA_alpha2_AR"/>
    <property type="match status" value="1"/>
</dbReference>
<keyword evidence="15" id="KW-1185">Reference proteome</keyword>
<evidence type="ECO:0000256" key="9">
    <source>
        <dbReference type="ARBA" id="ARBA00023224"/>
    </source>
</evidence>
<evidence type="ECO:0000259" key="13">
    <source>
        <dbReference type="PROSITE" id="PS50262"/>
    </source>
</evidence>
<keyword evidence="7 12" id="KW-0472">Membrane</keyword>
<dbReference type="PANTHER" id="PTHR24248">
    <property type="entry name" value="ADRENERGIC RECEPTOR-RELATED G-PROTEIN COUPLED RECEPTOR"/>
    <property type="match status" value="1"/>
</dbReference>
<feature type="domain" description="G-protein coupled receptors family 1 profile" evidence="13">
    <location>
        <begin position="191"/>
        <end position="594"/>
    </location>
</feature>
<dbReference type="PRINTS" id="PR00237">
    <property type="entry name" value="GPCRRHODOPSN"/>
</dbReference>
<evidence type="ECO:0000256" key="10">
    <source>
        <dbReference type="RuleBase" id="RU000688"/>
    </source>
</evidence>
<evidence type="ECO:0000256" key="1">
    <source>
        <dbReference type="ARBA" id="ARBA00004651"/>
    </source>
</evidence>
<dbReference type="PRINTS" id="PR01103">
    <property type="entry name" value="ADRENERGICR"/>
</dbReference>
<accession>A0ABY6KDD0</accession>
<protein>
    <submittedName>
        <fullName evidence="14">ADRA2B</fullName>
    </submittedName>
</protein>
<dbReference type="Pfam" id="PF00001">
    <property type="entry name" value="7tm_1"/>
    <property type="match status" value="1"/>
</dbReference>
<gene>
    <name evidence="14" type="ORF">LAZ67_4003099</name>
</gene>
<evidence type="ECO:0000256" key="11">
    <source>
        <dbReference type="SAM" id="MobiDB-lite"/>
    </source>
</evidence>
<feature type="transmembrane region" description="Helical" evidence="12">
    <location>
        <begin position="174"/>
        <end position="199"/>
    </location>
</feature>
<feature type="region of interest" description="Disordered" evidence="11">
    <location>
        <begin position="369"/>
        <end position="450"/>
    </location>
</feature>